<protein>
    <submittedName>
        <fullName evidence="2">Uncharacterized protein</fullName>
    </submittedName>
</protein>
<comment type="caution">
    <text evidence="2">The sequence shown here is derived from an EMBL/GenBank/DDBJ whole genome shotgun (WGS) entry which is preliminary data.</text>
</comment>
<proteinExistence type="predicted"/>
<dbReference type="AlphaFoldDB" id="A0A841EDQ9"/>
<name>A0A841EDQ9_9ACTN</name>
<evidence type="ECO:0000256" key="1">
    <source>
        <dbReference type="SAM" id="MobiDB-lite"/>
    </source>
</evidence>
<gene>
    <name evidence="2" type="ORF">HNR25_005131</name>
</gene>
<organism evidence="2 3">
    <name type="scientific">Streptomonospora salina</name>
    <dbReference type="NCBI Taxonomy" id="104205"/>
    <lineage>
        <taxon>Bacteria</taxon>
        <taxon>Bacillati</taxon>
        <taxon>Actinomycetota</taxon>
        <taxon>Actinomycetes</taxon>
        <taxon>Streptosporangiales</taxon>
        <taxon>Nocardiopsidaceae</taxon>
        <taxon>Streptomonospora</taxon>
    </lineage>
</organism>
<feature type="region of interest" description="Disordered" evidence="1">
    <location>
        <begin position="28"/>
        <end position="69"/>
    </location>
</feature>
<dbReference type="EMBL" id="JACHLY010000002">
    <property type="protein sequence ID" value="MBB6001302.1"/>
    <property type="molecule type" value="Genomic_DNA"/>
</dbReference>
<dbReference type="RefSeq" id="WP_246464759.1">
    <property type="nucleotide sequence ID" value="NZ_BAABKT010000035.1"/>
</dbReference>
<sequence>MVAEPAVLRRAVDVCGPDVCIRALDSGDVSEERAGTPGATGARNGGVGTARDDGPPAGTALARRIRPAI</sequence>
<dbReference type="Proteomes" id="UP000578077">
    <property type="component" value="Unassembled WGS sequence"/>
</dbReference>
<evidence type="ECO:0000313" key="3">
    <source>
        <dbReference type="Proteomes" id="UP000578077"/>
    </source>
</evidence>
<reference evidence="2 3" key="1">
    <citation type="submission" date="2020-08" db="EMBL/GenBank/DDBJ databases">
        <title>Sequencing the genomes of 1000 actinobacteria strains.</title>
        <authorList>
            <person name="Klenk H.-P."/>
        </authorList>
    </citation>
    <scope>NUCLEOTIDE SEQUENCE [LARGE SCALE GENOMIC DNA]</scope>
    <source>
        <strain evidence="2 3">DSM 44593</strain>
    </source>
</reference>
<keyword evidence="3" id="KW-1185">Reference proteome</keyword>
<accession>A0A841EDQ9</accession>
<evidence type="ECO:0000313" key="2">
    <source>
        <dbReference type="EMBL" id="MBB6001302.1"/>
    </source>
</evidence>